<accession>B6VES3</accession>
<evidence type="ECO:0000313" key="1">
    <source>
        <dbReference type="EMBL" id="ACJ09652.1"/>
    </source>
</evidence>
<sequence>TKVLSTAAGIKNTIVGKSNTSKCFSNKQVNDQAVYGFFYFSMEVGAISAHSFSMSTHSAGSLMGSLFRNASILEIDQGSIDEILQFCCSDQCDFHNPCIRVLVSGLDCVQFFNHQRFGSYYMIHHQDAENKKNKK</sequence>
<name>B6VES3_CUPSE</name>
<reference evidence="1" key="1">
    <citation type="submission" date="2008-10" db="EMBL/GenBank/DDBJ databases">
        <title>Cloning and characterization of cold regulated sequences in cypress (Cupressus sempervirens).</title>
        <authorList>
            <person name="Pedron L."/>
            <person name="Baldi P."/>
            <person name="La Porta N."/>
        </authorList>
    </citation>
    <scope>NUCLEOTIDE SEQUENCE</scope>
    <source>
        <strain evidence="1">Cyplp131</strain>
    </source>
</reference>
<organism evidence="1">
    <name type="scientific">Cupressus sempervirens</name>
    <name type="common">Italian cypress</name>
    <dbReference type="NCBI Taxonomy" id="13469"/>
    <lineage>
        <taxon>Eukaryota</taxon>
        <taxon>Viridiplantae</taxon>
        <taxon>Streptophyta</taxon>
        <taxon>Embryophyta</taxon>
        <taxon>Tracheophyta</taxon>
        <taxon>Spermatophyta</taxon>
        <taxon>Pinopsida</taxon>
        <taxon>Pinidae</taxon>
        <taxon>Conifers II</taxon>
        <taxon>Cupressales</taxon>
        <taxon>Cupressaceae</taxon>
        <taxon>Cupressus</taxon>
    </lineage>
</organism>
<dbReference type="EMBL" id="FJ380013">
    <property type="protein sequence ID" value="ACJ09652.1"/>
    <property type="molecule type" value="mRNA"/>
</dbReference>
<dbReference type="AlphaFoldDB" id="B6VES3"/>
<protein>
    <submittedName>
        <fullName evidence="1">Uncharacterized protein</fullName>
    </submittedName>
</protein>
<proteinExistence type="evidence at transcript level"/>
<feature type="non-terminal residue" evidence="1">
    <location>
        <position position="1"/>
    </location>
</feature>